<sequence length="1310" mass="139553">MQAATNNPIADPTDSLLGWASETELALRSRCHGHELFHQLGLSADELEGIERFYGLFLSRQLAAGAAAADLIAITPTLAVATLVGRSARMISAETFFTEWAGGLGLPGDSSVIEAITDDVPGLFQEVGLHVPAGLIGDDPTLTVALCALHAGVTGGEVPWLIELVDCMVKTAEEQQHELTAQQIIEVIASGDYAPVLRDDITGHDDTESLDEDDLALRAEYEGIGRDLSMTSLCARHAAELLTPTIAGVLATVSTQRNDPVCWLRKTHPADVELSPLVFAQVFAELRERPFGTVHRSWAVGVATREWEPRIVFDPVRGKVCLRLPEQLLPADGGDIHWRVTIGGTTRIHRTGRPAGSASPYSAALDLSIDKQVREITVTDTANDAHWVLPVVDSADPVLVFTRKGFNLTDKKSLHYSELTVIHPEDATITDPVTGNPVPVVDAVALKGWKGWTVSTVDASDALSMQVLRPGQQPSPMKQVRCIDPRQRAVFHSPEPVDSALESSSGLPVHAASLVAEFPPTISGDDERWWLSISAYAGPGLAGEEIAEPEPLDVPADGGVFDVFDPEAYDDPWCGEYLVRLRGPRNESFRHQFAIVEGLTVEPMIGAGETGVRIPARGGLTPAKLVIRAGEKPFVADPKTIDVAADQAAGMATIHTDGGDMLPVRYVPPQLRFEIPTVGVVPMWRTTRLVIGPRQLAVDGTLRVRAPHTMRSPFVQLVNAQGAPLATVKLTTKNEVTYTAAMSKLAAAAATMVRGSLLVEWVDQASKKKLSVTVATITPDPLPTAATIDDGVLRVTPVDRDRPIGVWVWPQTAPWELGRTLAADETGAVPLPASLVDAGPLIVQPHPGDAFTRLRAPLVPSQSALTVHQPGYFAGGKPLLNQLAAFLSGEVDTLPEDRTVMPILWEVLASLPPVSSRDEAAAAVPQAGGSPGAGQDNAPGDDGATADGDPAGVDDAASSVAAAPVDPRAAVLAALQAHPARALAGLSRSLVPADQAARWLIQSGLVTKPFTGSLPVDEDHRQPWITTLLLLGALPGAYQAAGFDTDPTASADTAAAESGKLEHAGENTEQVDTAAGEQELAATAAPAALEHSLVQQPPVDPAQARKDYRHLVEQLVALSGNRLVETLYTGRDHTLDTACVDQQTVSIAHMNPAQQQALLDMFFNRADIVPGPFMDDEARLLAVFETFNQRADLSQALADRTLIETSVKLLKALRGTNRQLYQAARVRFDKLGDTDTGDARNVWALTPVISLVFALCARLHAHGKLERTKLLQQATDGWSALADMVPDLVTGDVIAAEAMVQAVLYPGIGS</sequence>
<evidence type="ECO:0000313" key="2">
    <source>
        <dbReference type="EMBL" id="AZA13896.1"/>
    </source>
</evidence>
<dbReference type="RefSeq" id="WP_123928590.1">
    <property type="nucleotide sequence ID" value="NZ_CP033896.1"/>
</dbReference>
<feature type="compositionally biased region" description="Low complexity" evidence="1">
    <location>
        <begin position="938"/>
        <end position="960"/>
    </location>
</feature>
<protein>
    <submittedName>
        <fullName evidence="2">Uncharacterized protein</fullName>
    </submittedName>
</protein>
<feature type="region of interest" description="Disordered" evidence="1">
    <location>
        <begin position="1045"/>
        <end position="1069"/>
    </location>
</feature>
<dbReference type="Proteomes" id="UP000269019">
    <property type="component" value="Chromosome"/>
</dbReference>
<feature type="region of interest" description="Disordered" evidence="1">
    <location>
        <begin position="918"/>
        <end position="960"/>
    </location>
</feature>
<proteinExistence type="predicted"/>
<gene>
    <name evidence="2" type="ORF">CCHOA_07520</name>
</gene>
<dbReference type="OrthoDB" id="3886596at2"/>
<name>A0A3G6J7D4_9CORY</name>
<dbReference type="EMBL" id="CP033896">
    <property type="protein sequence ID" value="AZA13896.1"/>
    <property type="molecule type" value="Genomic_DNA"/>
</dbReference>
<accession>A0A3G6J7D4</accession>
<keyword evidence="3" id="KW-1185">Reference proteome</keyword>
<dbReference type="KEGG" id="ccho:CCHOA_07520"/>
<evidence type="ECO:0000256" key="1">
    <source>
        <dbReference type="SAM" id="MobiDB-lite"/>
    </source>
</evidence>
<organism evidence="2 3">
    <name type="scientific">Corynebacterium choanae</name>
    <dbReference type="NCBI Taxonomy" id="1862358"/>
    <lineage>
        <taxon>Bacteria</taxon>
        <taxon>Bacillati</taxon>
        <taxon>Actinomycetota</taxon>
        <taxon>Actinomycetes</taxon>
        <taxon>Mycobacteriales</taxon>
        <taxon>Corynebacteriaceae</taxon>
        <taxon>Corynebacterium</taxon>
    </lineage>
</organism>
<reference evidence="2 3" key="1">
    <citation type="submission" date="2018-11" db="EMBL/GenBank/DDBJ databases">
        <authorList>
            <person name="Kleinhagauer T."/>
            <person name="Glaeser S.P."/>
            <person name="Spergser J."/>
            <person name="Ruckert C."/>
            <person name="Kaempfer P."/>
            <person name="Busse H.-J."/>
        </authorList>
    </citation>
    <scope>NUCLEOTIDE SEQUENCE [LARGE SCALE GENOMIC DNA]</scope>
    <source>
        <strain evidence="2 3">200CH</strain>
    </source>
</reference>
<feature type="compositionally biased region" description="Low complexity" evidence="1">
    <location>
        <begin position="1045"/>
        <end position="1056"/>
    </location>
</feature>
<evidence type="ECO:0000313" key="3">
    <source>
        <dbReference type="Proteomes" id="UP000269019"/>
    </source>
</evidence>